<dbReference type="InterPro" id="IPR004701">
    <property type="entry name" value="PTS_EIIA_man-typ"/>
</dbReference>
<protein>
    <submittedName>
        <fullName evidence="3">PTS system mannose-specific EIIAB component</fullName>
    </submittedName>
</protein>
<dbReference type="Pfam" id="PF03610">
    <property type="entry name" value="EIIA-man"/>
    <property type="match status" value="1"/>
</dbReference>
<reference evidence="3" key="1">
    <citation type="submission" date="2019-11" db="EMBL/GenBank/DDBJ databases">
        <authorList>
            <person name="Feng L."/>
        </authorList>
    </citation>
    <scope>NUCLEOTIDE SEQUENCE</scope>
    <source>
        <strain evidence="3">AcaccaeLFYP115</strain>
    </source>
</reference>
<dbReference type="GO" id="GO:0016020">
    <property type="term" value="C:membrane"/>
    <property type="evidence" value="ECO:0007669"/>
    <property type="project" value="InterPro"/>
</dbReference>
<dbReference type="PANTHER" id="PTHR33799:SF1">
    <property type="entry name" value="PTS SYSTEM MANNOSE-SPECIFIC EIIAB COMPONENT-RELATED"/>
    <property type="match status" value="1"/>
</dbReference>
<keyword evidence="1" id="KW-0808">Transferase</keyword>
<dbReference type="RefSeq" id="WP_024728035.1">
    <property type="nucleotide sequence ID" value="NZ_CACRSQ010000006.1"/>
</dbReference>
<evidence type="ECO:0000313" key="3">
    <source>
        <dbReference type="EMBL" id="VYT17938.1"/>
    </source>
</evidence>
<accession>A0A6N2UK02</accession>
<dbReference type="PROSITE" id="PS51096">
    <property type="entry name" value="PTS_EIIA_TYPE_4"/>
    <property type="match status" value="1"/>
</dbReference>
<evidence type="ECO:0000256" key="1">
    <source>
        <dbReference type="ARBA" id="ARBA00022679"/>
    </source>
</evidence>
<dbReference type="SUPFAM" id="SSF53062">
    <property type="entry name" value="PTS system fructose IIA component-like"/>
    <property type="match status" value="1"/>
</dbReference>
<dbReference type="Gene3D" id="3.40.50.510">
    <property type="entry name" value="Phosphotransferase system, mannose-type IIA component"/>
    <property type="match status" value="1"/>
</dbReference>
<proteinExistence type="predicted"/>
<sequence>MKYVVLVSHGTFAPGLQSVLSMLAGGEREDVLSIGLIDGMDADEFAQKFRLMIQPFGEDDEVILLGDLIGGSPLTNAVNELSEAGLLKNTIVFGGMNLGMALTAVMMKDDMETDMLKENLLSEAKNAIKEFEIEESEEEDDI</sequence>
<organism evidence="3">
    <name type="scientific">Anaerostipes caccae</name>
    <dbReference type="NCBI Taxonomy" id="105841"/>
    <lineage>
        <taxon>Bacteria</taxon>
        <taxon>Bacillati</taxon>
        <taxon>Bacillota</taxon>
        <taxon>Clostridia</taxon>
        <taxon>Lachnospirales</taxon>
        <taxon>Lachnospiraceae</taxon>
        <taxon>Anaerostipes</taxon>
    </lineage>
</organism>
<dbReference type="GO" id="GO:0009401">
    <property type="term" value="P:phosphoenolpyruvate-dependent sugar phosphotransferase system"/>
    <property type="evidence" value="ECO:0007669"/>
    <property type="project" value="InterPro"/>
</dbReference>
<dbReference type="InterPro" id="IPR051471">
    <property type="entry name" value="Bacterial_PTS_sugar_comp"/>
</dbReference>
<dbReference type="EMBL" id="CACRSQ010000006">
    <property type="protein sequence ID" value="VYT17938.1"/>
    <property type="molecule type" value="Genomic_DNA"/>
</dbReference>
<gene>
    <name evidence="3" type="primary">manX_10</name>
    <name evidence="3" type="ORF">ACLFYP115_01920</name>
</gene>
<dbReference type="AlphaFoldDB" id="A0A6N2UK02"/>
<name>A0A6N2UK02_9FIRM</name>
<dbReference type="InterPro" id="IPR036662">
    <property type="entry name" value="PTS_EIIA_man-typ_sf"/>
</dbReference>
<evidence type="ECO:0000259" key="2">
    <source>
        <dbReference type="PROSITE" id="PS51096"/>
    </source>
</evidence>
<feature type="domain" description="PTS EIIA type-4" evidence="2">
    <location>
        <begin position="1"/>
        <end position="128"/>
    </location>
</feature>
<dbReference type="GO" id="GO:0016740">
    <property type="term" value="F:transferase activity"/>
    <property type="evidence" value="ECO:0007669"/>
    <property type="project" value="UniProtKB-KW"/>
</dbReference>
<dbReference type="PANTHER" id="PTHR33799">
    <property type="entry name" value="PTS PERMEASE-RELATED-RELATED"/>
    <property type="match status" value="1"/>
</dbReference>